<sequence>MKNPVFWVCDPFTKTAWGRRLIERAMHRMPTTHIGWDRWERRQTWELSILTVAALAVDVWLSLITHPFIGWGFIGLMGFLTVLLGITARFWPRDYRIRSEPLFIADDEDACSMDNGEDHALESEHRQ</sequence>
<accession>A0A7Y0Q526</accession>
<dbReference type="AlphaFoldDB" id="A0A7Y0Q526"/>
<reference evidence="2 3" key="1">
    <citation type="submission" date="2020-04" db="EMBL/GenBank/DDBJ databases">
        <authorList>
            <person name="Zhang R."/>
            <person name="Schippers A."/>
        </authorList>
    </citation>
    <scope>NUCLEOTIDE SEQUENCE [LARGE SCALE GENOMIC DNA]</scope>
    <source>
        <strain evidence="2 3">DSM 109850</strain>
    </source>
</reference>
<proteinExistence type="predicted"/>
<dbReference type="RefSeq" id="WP_169101426.1">
    <property type="nucleotide sequence ID" value="NZ_JABBVZ010000067.1"/>
</dbReference>
<evidence type="ECO:0000313" key="2">
    <source>
        <dbReference type="EMBL" id="NMP23824.1"/>
    </source>
</evidence>
<evidence type="ECO:0000256" key="1">
    <source>
        <dbReference type="SAM" id="Phobius"/>
    </source>
</evidence>
<dbReference type="Proteomes" id="UP000533476">
    <property type="component" value="Unassembled WGS sequence"/>
</dbReference>
<feature type="transmembrane region" description="Helical" evidence="1">
    <location>
        <begin position="45"/>
        <end position="63"/>
    </location>
</feature>
<keyword evidence="1" id="KW-0812">Transmembrane</keyword>
<protein>
    <submittedName>
        <fullName evidence="2">Uncharacterized protein</fullName>
    </submittedName>
</protein>
<comment type="caution">
    <text evidence="2">The sequence shown here is derived from an EMBL/GenBank/DDBJ whole genome shotgun (WGS) entry which is preliminary data.</text>
</comment>
<organism evidence="2 3">
    <name type="scientific">Sulfobacillus harzensis</name>
    <dbReference type="NCBI Taxonomy" id="2729629"/>
    <lineage>
        <taxon>Bacteria</taxon>
        <taxon>Bacillati</taxon>
        <taxon>Bacillota</taxon>
        <taxon>Clostridia</taxon>
        <taxon>Eubacteriales</taxon>
        <taxon>Clostridiales Family XVII. Incertae Sedis</taxon>
        <taxon>Sulfobacillus</taxon>
    </lineage>
</organism>
<gene>
    <name evidence="2" type="ORF">HIJ39_15910</name>
</gene>
<keyword evidence="1" id="KW-1133">Transmembrane helix</keyword>
<name>A0A7Y0Q526_9FIRM</name>
<keyword evidence="3" id="KW-1185">Reference proteome</keyword>
<evidence type="ECO:0000313" key="3">
    <source>
        <dbReference type="Proteomes" id="UP000533476"/>
    </source>
</evidence>
<feature type="transmembrane region" description="Helical" evidence="1">
    <location>
        <begin position="69"/>
        <end position="91"/>
    </location>
</feature>
<dbReference type="EMBL" id="JABBVZ010000067">
    <property type="protein sequence ID" value="NMP23824.1"/>
    <property type="molecule type" value="Genomic_DNA"/>
</dbReference>
<keyword evidence="1" id="KW-0472">Membrane</keyword>